<evidence type="ECO:0000256" key="1">
    <source>
        <dbReference type="SAM" id="Phobius"/>
    </source>
</evidence>
<feature type="domain" description="F-box" evidence="2">
    <location>
        <begin position="13"/>
        <end position="50"/>
    </location>
</feature>
<sequence>MTARKMPGALRIPEILCIILRFLSKSHLSHCASVCKQWSNVSLDIMWHEVDDLRVFFNLLAPVGVKSGREKTKLKSYKTFLVNPEPEDWDRFEKNYCWRVRRLTLESNLGDDDITPLLARVARIRSCQPILPNLTEISYKGLLDSGFDECATLFMHEGVSKACITQSKKVDCRSFLRVIRARMPLLVHLELDIFLVSQNLETVNELVAALPRLHSLAVPTRSDASPVLRALVDPTKLTRFETTYYTETVPLSILSNLNELHVSIHYRSLIASFSSRMSELTIIYVVTDIIESPSDVMALLSAVVQTCPKLYSLFLDVEEDVLLNDEPSRIQMKHLKPALACSTLTEFHLEHPYALALDNEDIEEITSHLKALEVFVLNTCVDETPKPTTSLTLETLLSFARHCPHIREIGLFLHDNVSVSTSKAILAKFPSTSLQNLHRLEVGDSHITNPMAVASFLGEILPLGVEIDYSESCAEWKQVDDLLPIFLEKAIQPRKKSSSFSHDKSFFNRTSLHAVTEVMRLLEFLGLVLTENLPVNIPSGEPNVLMFIYIAQICVFGTGYMIMANGMRVSSMTFMIICDSANALLRRWARSRDASKFLEQNELKPIH</sequence>
<dbReference type="Pfam" id="PF12937">
    <property type="entry name" value="F-box-like"/>
    <property type="match status" value="1"/>
</dbReference>
<proteinExistence type="predicted"/>
<keyword evidence="1" id="KW-1133">Transmembrane helix</keyword>
<accession>A0A4S8KSZ8</accession>
<name>A0A4S8KSZ8_DENBC</name>
<organism evidence="3 4">
    <name type="scientific">Dendrothele bispora (strain CBS 962.96)</name>
    <dbReference type="NCBI Taxonomy" id="1314807"/>
    <lineage>
        <taxon>Eukaryota</taxon>
        <taxon>Fungi</taxon>
        <taxon>Dikarya</taxon>
        <taxon>Basidiomycota</taxon>
        <taxon>Agaricomycotina</taxon>
        <taxon>Agaricomycetes</taxon>
        <taxon>Agaricomycetidae</taxon>
        <taxon>Agaricales</taxon>
        <taxon>Agaricales incertae sedis</taxon>
        <taxon>Dendrothele</taxon>
    </lineage>
</organism>
<evidence type="ECO:0000313" key="4">
    <source>
        <dbReference type="Proteomes" id="UP000297245"/>
    </source>
</evidence>
<dbReference type="InterPro" id="IPR001810">
    <property type="entry name" value="F-box_dom"/>
</dbReference>
<keyword evidence="1" id="KW-0472">Membrane</keyword>
<dbReference type="OrthoDB" id="2447803at2759"/>
<evidence type="ECO:0000313" key="3">
    <source>
        <dbReference type="EMBL" id="THU78850.1"/>
    </source>
</evidence>
<protein>
    <recommendedName>
        <fullName evidence="2">F-box domain-containing protein</fullName>
    </recommendedName>
</protein>
<keyword evidence="1" id="KW-0812">Transmembrane</keyword>
<dbReference type="InterPro" id="IPR032675">
    <property type="entry name" value="LRR_dom_sf"/>
</dbReference>
<reference evidence="3 4" key="1">
    <citation type="journal article" date="2019" name="Nat. Ecol. Evol.">
        <title>Megaphylogeny resolves global patterns of mushroom evolution.</title>
        <authorList>
            <person name="Varga T."/>
            <person name="Krizsan K."/>
            <person name="Foldi C."/>
            <person name="Dima B."/>
            <person name="Sanchez-Garcia M."/>
            <person name="Sanchez-Ramirez S."/>
            <person name="Szollosi G.J."/>
            <person name="Szarkandi J.G."/>
            <person name="Papp V."/>
            <person name="Albert L."/>
            <person name="Andreopoulos W."/>
            <person name="Angelini C."/>
            <person name="Antonin V."/>
            <person name="Barry K.W."/>
            <person name="Bougher N.L."/>
            <person name="Buchanan P."/>
            <person name="Buyck B."/>
            <person name="Bense V."/>
            <person name="Catcheside P."/>
            <person name="Chovatia M."/>
            <person name="Cooper J."/>
            <person name="Damon W."/>
            <person name="Desjardin D."/>
            <person name="Finy P."/>
            <person name="Geml J."/>
            <person name="Haridas S."/>
            <person name="Hughes K."/>
            <person name="Justo A."/>
            <person name="Karasinski D."/>
            <person name="Kautmanova I."/>
            <person name="Kiss B."/>
            <person name="Kocsube S."/>
            <person name="Kotiranta H."/>
            <person name="LaButti K.M."/>
            <person name="Lechner B.E."/>
            <person name="Liimatainen K."/>
            <person name="Lipzen A."/>
            <person name="Lukacs Z."/>
            <person name="Mihaltcheva S."/>
            <person name="Morgado L.N."/>
            <person name="Niskanen T."/>
            <person name="Noordeloos M.E."/>
            <person name="Ohm R.A."/>
            <person name="Ortiz-Santana B."/>
            <person name="Ovrebo C."/>
            <person name="Racz N."/>
            <person name="Riley R."/>
            <person name="Savchenko A."/>
            <person name="Shiryaev A."/>
            <person name="Soop K."/>
            <person name="Spirin V."/>
            <person name="Szebenyi C."/>
            <person name="Tomsovsky M."/>
            <person name="Tulloss R.E."/>
            <person name="Uehling J."/>
            <person name="Grigoriev I.V."/>
            <person name="Vagvolgyi C."/>
            <person name="Papp T."/>
            <person name="Martin F.M."/>
            <person name="Miettinen O."/>
            <person name="Hibbett D.S."/>
            <person name="Nagy L.G."/>
        </authorList>
    </citation>
    <scope>NUCLEOTIDE SEQUENCE [LARGE SCALE GENOMIC DNA]</scope>
    <source>
        <strain evidence="3 4">CBS 962.96</strain>
    </source>
</reference>
<gene>
    <name evidence="3" type="ORF">K435DRAFT_845638</name>
</gene>
<dbReference type="InterPro" id="IPR036047">
    <property type="entry name" value="F-box-like_dom_sf"/>
</dbReference>
<dbReference type="SUPFAM" id="SSF52047">
    <property type="entry name" value="RNI-like"/>
    <property type="match status" value="1"/>
</dbReference>
<dbReference type="EMBL" id="ML180121">
    <property type="protein sequence ID" value="THU78850.1"/>
    <property type="molecule type" value="Genomic_DNA"/>
</dbReference>
<dbReference type="SUPFAM" id="SSF81383">
    <property type="entry name" value="F-box domain"/>
    <property type="match status" value="1"/>
</dbReference>
<keyword evidence="4" id="KW-1185">Reference proteome</keyword>
<feature type="transmembrane region" description="Helical" evidence="1">
    <location>
        <begin position="544"/>
        <end position="563"/>
    </location>
</feature>
<dbReference type="Proteomes" id="UP000297245">
    <property type="component" value="Unassembled WGS sequence"/>
</dbReference>
<dbReference type="Gene3D" id="3.80.10.10">
    <property type="entry name" value="Ribonuclease Inhibitor"/>
    <property type="match status" value="1"/>
</dbReference>
<evidence type="ECO:0000259" key="2">
    <source>
        <dbReference type="Pfam" id="PF12937"/>
    </source>
</evidence>
<dbReference type="AlphaFoldDB" id="A0A4S8KSZ8"/>